<dbReference type="Gramene" id="OB04G10940.1">
    <property type="protein sequence ID" value="OB04G10940.1"/>
    <property type="gene ID" value="OB04G10940"/>
</dbReference>
<keyword evidence="3" id="KW-1185">Reference proteome</keyword>
<name>J3LVB9_ORYBR</name>
<reference evidence="2" key="1">
    <citation type="journal article" date="2013" name="Nat. Commun.">
        <title>Whole-genome sequencing of Oryza brachyantha reveals mechanisms underlying Oryza genome evolution.</title>
        <authorList>
            <person name="Chen J."/>
            <person name="Huang Q."/>
            <person name="Gao D."/>
            <person name="Wang J."/>
            <person name="Lang Y."/>
            <person name="Liu T."/>
            <person name="Li B."/>
            <person name="Bai Z."/>
            <person name="Luis Goicoechea J."/>
            <person name="Liang C."/>
            <person name="Chen C."/>
            <person name="Zhang W."/>
            <person name="Sun S."/>
            <person name="Liao Y."/>
            <person name="Zhang X."/>
            <person name="Yang L."/>
            <person name="Song C."/>
            <person name="Wang M."/>
            <person name="Shi J."/>
            <person name="Liu G."/>
            <person name="Liu J."/>
            <person name="Zhou H."/>
            <person name="Zhou W."/>
            <person name="Yu Q."/>
            <person name="An N."/>
            <person name="Chen Y."/>
            <person name="Cai Q."/>
            <person name="Wang B."/>
            <person name="Liu B."/>
            <person name="Min J."/>
            <person name="Huang Y."/>
            <person name="Wu H."/>
            <person name="Li Z."/>
            <person name="Zhang Y."/>
            <person name="Yin Y."/>
            <person name="Song W."/>
            <person name="Jiang J."/>
            <person name="Jackson S.A."/>
            <person name="Wing R.A."/>
            <person name="Wang J."/>
            <person name="Chen M."/>
        </authorList>
    </citation>
    <scope>NUCLEOTIDE SEQUENCE [LARGE SCALE GENOMIC DNA]</scope>
    <source>
        <strain evidence="2">cv. IRGC 101232</strain>
    </source>
</reference>
<organism evidence="2">
    <name type="scientific">Oryza brachyantha</name>
    <name type="common">malo sina</name>
    <dbReference type="NCBI Taxonomy" id="4533"/>
    <lineage>
        <taxon>Eukaryota</taxon>
        <taxon>Viridiplantae</taxon>
        <taxon>Streptophyta</taxon>
        <taxon>Embryophyta</taxon>
        <taxon>Tracheophyta</taxon>
        <taxon>Spermatophyta</taxon>
        <taxon>Magnoliopsida</taxon>
        <taxon>Liliopsida</taxon>
        <taxon>Poales</taxon>
        <taxon>Poaceae</taxon>
        <taxon>BOP clade</taxon>
        <taxon>Oryzoideae</taxon>
        <taxon>Oryzeae</taxon>
        <taxon>Oryzinae</taxon>
        <taxon>Oryza</taxon>
    </lineage>
</organism>
<dbReference type="InterPro" id="IPR007021">
    <property type="entry name" value="DUF659"/>
</dbReference>
<dbReference type="Proteomes" id="UP000006038">
    <property type="component" value="Chromosome 4"/>
</dbReference>
<dbReference type="HOGENOM" id="CLU_1463434_0_0_1"/>
<feature type="domain" description="DUF659" evidence="1">
    <location>
        <begin position="9"/>
        <end position="75"/>
    </location>
</feature>
<evidence type="ECO:0000313" key="3">
    <source>
        <dbReference type="Proteomes" id="UP000006038"/>
    </source>
</evidence>
<dbReference type="AlphaFoldDB" id="J3LVB9"/>
<sequence length="185" mass="20205">MGKYMMQEQVVLISVIALNSRGRCFLYAKDFSGVERTEEAIVEFLLKTIDEIGLGHVLQVVTDNIFNCKSLGKETEKITNYSEEFLKLAMMRISNVYVELASAPKQIAPLNLVGHLKVTSADLMIAGDQSGWNALSNAATPDTCGQAIEVPEKNLYESSTAAKILDPGAATSGYRNLKVLVTEVN</sequence>
<reference evidence="2" key="2">
    <citation type="submission" date="2013-04" db="UniProtKB">
        <authorList>
            <consortium name="EnsemblPlants"/>
        </authorList>
    </citation>
    <scope>IDENTIFICATION</scope>
</reference>
<evidence type="ECO:0000259" key="1">
    <source>
        <dbReference type="Pfam" id="PF04937"/>
    </source>
</evidence>
<protein>
    <recommendedName>
        <fullName evidence="1">DUF659 domain-containing protein</fullName>
    </recommendedName>
</protein>
<dbReference type="Pfam" id="PF04937">
    <property type="entry name" value="DUF659"/>
    <property type="match status" value="1"/>
</dbReference>
<accession>J3LVB9</accession>
<dbReference type="EnsemblPlants" id="OB04G10940.1">
    <property type="protein sequence ID" value="OB04G10940.1"/>
    <property type="gene ID" value="OB04G10940"/>
</dbReference>
<evidence type="ECO:0000313" key="2">
    <source>
        <dbReference type="EnsemblPlants" id="OB04G10940.1"/>
    </source>
</evidence>
<proteinExistence type="predicted"/>